<dbReference type="InterPro" id="IPR029069">
    <property type="entry name" value="HotDog_dom_sf"/>
</dbReference>
<feature type="domain" description="XPA C-terminal" evidence="14">
    <location>
        <begin position="174"/>
        <end position="224"/>
    </location>
</feature>
<evidence type="ECO:0000313" key="17">
    <source>
        <dbReference type="EMBL" id="TFK41346.1"/>
    </source>
</evidence>
<keyword evidence="6" id="KW-0863">Zinc-finger</keyword>
<dbReference type="InterPro" id="IPR009061">
    <property type="entry name" value="DNA-bd_dom_put_sf"/>
</dbReference>
<dbReference type="InterPro" id="IPR049449">
    <property type="entry name" value="TesB_ACOT8-like_N"/>
</dbReference>
<evidence type="ECO:0000313" key="18">
    <source>
        <dbReference type="Proteomes" id="UP000308652"/>
    </source>
</evidence>
<evidence type="ECO:0000256" key="11">
    <source>
        <dbReference type="ARBA" id="ARBA00023242"/>
    </source>
</evidence>
<evidence type="ECO:0000256" key="10">
    <source>
        <dbReference type="ARBA" id="ARBA00023204"/>
    </source>
</evidence>
<dbReference type="Proteomes" id="UP000308652">
    <property type="component" value="Unassembled WGS sequence"/>
</dbReference>
<dbReference type="GO" id="GO:0008270">
    <property type="term" value="F:zinc ion binding"/>
    <property type="evidence" value="ECO:0007669"/>
    <property type="project" value="UniProtKB-KW"/>
</dbReference>
<keyword evidence="8" id="KW-0862">Zinc</keyword>
<keyword evidence="18" id="KW-1185">Reference proteome</keyword>
<dbReference type="FunFam" id="3.90.530.10:FF:000003">
    <property type="entry name" value="Dna repair rad14 protein"/>
    <property type="match status" value="1"/>
</dbReference>
<dbReference type="CDD" id="cd03445">
    <property type="entry name" value="Thioesterase_II_repeat2"/>
    <property type="match status" value="1"/>
</dbReference>
<evidence type="ECO:0000256" key="8">
    <source>
        <dbReference type="ARBA" id="ARBA00022833"/>
    </source>
</evidence>
<feature type="compositionally biased region" description="Basic and acidic residues" evidence="13">
    <location>
        <begin position="21"/>
        <end position="30"/>
    </location>
</feature>
<evidence type="ECO:0000256" key="9">
    <source>
        <dbReference type="ARBA" id="ARBA00023125"/>
    </source>
</evidence>
<dbReference type="PROSITE" id="PS00753">
    <property type="entry name" value="XPA_2"/>
    <property type="match status" value="1"/>
</dbReference>
<evidence type="ECO:0000256" key="12">
    <source>
        <dbReference type="ARBA" id="ARBA00072989"/>
    </source>
</evidence>
<dbReference type="Pfam" id="PF20789">
    <property type="entry name" value="4HBT_3C"/>
    <property type="match status" value="1"/>
</dbReference>
<feature type="compositionally biased region" description="Polar residues" evidence="13">
    <location>
        <begin position="63"/>
        <end position="72"/>
    </location>
</feature>
<keyword evidence="9" id="KW-0238">DNA-binding</keyword>
<dbReference type="Gene3D" id="2.40.160.210">
    <property type="entry name" value="Acyl-CoA thioesterase, double hotdog domain"/>
    <property type="match status" value="1"/>
</dbReference>
<keyword evidence="11" id="KW-0539">Nucleus</keyword>
<feature type="compositionally biased region" description="Polar residues" evidence="13">
    <location>
        <begin position="44"/>
        <end position="54"/>
    </location>
</feature>
<dbReference type="GO" id="GO:0009062">
    <property type="term" value="P:fatty acid catabolic process"/>
    <property type="evidence" value="ECO:0007669"/>
    <property type="project" value="TreeGrafter"/>
</dbReference>
<dbReference type="AlphaFoldDB" id="A0A5C3MA58"/>
<dbReference type="GO" id="GO:0006637">
    <property type="term" value="P:acyl-CoA metabolic process"/>
    <property type="evidence" value="ECO:0007669"/>
    <property type="project" value="InterPro"/>
</dbReference>
<evidence type="ECO:0000259" key="16">
    <source>
        <dbReference type="Pfam" id="PF20789"/>
    </source>
</evidence>
<evidence type="ECO:0000256" key="2">
    <source>
        <dbReference type="ARBA" id="ARBA00005548"/>
    </source>
</evidence>
<dbReference type="CDD" id="cd21077">
    <property type="entry name" value="DBD_Rad14"/>
    <property type="match status" value="1"/>
</dbReference>
<gene>
    <name evidence="17" type="ORF">BDQ12DRAFT_600737</name>
</gene>
<comment type="subcellular location">
    <subcellularLocation>
        <location evidence="1">Nucleus</location>
    </subcellularLocation>
</comment>
<reference evidence="17 18" key="1">
    <citation type="journal article" date="2019" name="Nat. Ecol. Evol.">
        <title>Megaphylogeny resolves global patterns of mushroom evolution.</title>
        <authorList>
            <person name="Varga T."/>
            <person name="Krizsan K."/>
            <person name="Foldi C."/>
            <person name="Dima B."/>
            <person name="Sanchez-Garcia M."/>
            <person name="Sanchez-Ramirez S."/>
            <person name="Szollosi G.J."/>
            <person name="Szarkandi J.G."/>
            <person name="Papp V."/>
            <person name="Albert L."/>
            <person name="Andreopoulos W."/>
            <person name="Angelini C."/>
            <person name="Antonin V."/>
            <person name="Barry K.W."/>
            <person name="Bougher N.L."/>
            <person name="Buchanan P."/>
            <person name="Buyck B."/>
            <person name="Bense V."/>
            <person name="Catcheside P."/>
            <person name="Chovatia M."/>
            <person name="Cooper J."/>
            <person name="Damon W."/>
            <person name="Desjardin D."/>
            <person name="Finy P."/>
            <person name="Geml J."/>
            <person name="Haridas S."/>
            <person name="Hughes K."/>
            <person name="Justo A."/>
            <person name="Karasinski D."/>
            <person name="Kautmanova I."/>
            <person name="Kiss B."/>
            <person name="Kocsube S."/>
            <person name="Kotiranta H."/>
            <person name="LaButti K.M."/>
            <person name="Lechner B.E."/>
            <person name="Liimatainen K."/>
            <person name="Lipzen A."/>
            <person name="Lukacs Z."/>
            <person name="Mihaltcheva S."/>
            <person name="Morgado L.N."/>
            <person name="Niskanen T."/>
            <person name="Noordeloos M.E."/>
            <person name="Ohm R.A."/>
            <person name="Ortiz-Santana B."/>
            <person name="Ovrebo C."/>
            <person name="Racz N."/>
            <person name="Riley R."/>
            <person name="Savchenko A."/>
            <person name="Shiryaev A."/>
            <person name="Soop K."/>
            <person name="Spirin V."/>
            <person name="Szebenyi C."/>
            <person name="Tomsovsky M."/>
            <person name="Tulloss R.E."/>
            <person name="Uehling J."/>
            <person name="Grigoriev I.V."/>
            <person name="Vagvolgyi C."/>
            <person name="Papp T."/>
            <person name="Martin F.M."/>
            <person name="Miettinen O."/>
            <person name="Hibbett D.S."/>
            <person name="Nagy L.G."/>
        </authorList>
    </citation>
    <scope>NUCLEOTIDE SEQUENCE [LARGE SCALE GENOMIC DNA]</scope>
    <source>
        <strain evidence="17 18">CBS 166.37</strain>
    </source>
</reference>
<dbReference type="CDD" id="cd03444">
    <property type="entry name" value="Thioesterase_II_repeat1"/>
    <property type="match status" value="1"/>
</dbReference>
<dbReference type="InterPro" id="IPR037129">
    <property type="entry name" value="XPA_sf"/>
</dbReference>
<feature type="domain" description="Acyl-CoA thioesterase-like C-terminal" evidence="16">
    <location>
        <begin position="486"/>
        <end position="600"/>
    </location>
</feature>
<evidence type="ECO:0000256" key="5">
    <source>
        <dbReference type="ARBA" id="ARBA00022763"/>
    </source>
</evidence>
<sequence>MADTIPSTPPRRTVNLPSTPEHVKQIELNRLKAKAAQRQREYEASSSSHQNANNKRPLGATPAESTSPTAPATSKPLKRDSRLGKYFDYDLSKMVNSKGGFLVEEGKEVDLDRIRKEKERERQRAMQSLEPPMFLDPAMNPKCKECESMDIDQTFKKVFRCLVCKKCQNEIPEKYSLLTKTECKEDYLLTDPELRDQELLPHLLKANPHKSTYANMMLFLRYQVEEFAWKKWGSPEALDAEYERRVEEKKKKKNKKFEQSLKDLRKRTKEGVWQRRKDEEHKHVFSQVQRGPDGIGQQVCHSCGFTIDHEQISTSLEVEKIEVNLFRSKSLWLPLRARGVFGGQVISQALVSATNCVDPAYGLHSLHCYFLTSASPSTPIVYSVERLRQGRSYVTREVKAVQNGQIIFVMLCSFQKPEPWQPSHQWPMPNAPTPEACELDEVMYTKAIESGKIHPKLAEIYRAIVAERSRSPIAVKRAKEHHVTADGTVSYMFWMKARDVPKYETPFQKCILSYMSDLNFISSASRIMGLKRFGKGPDVISMHSTIDHSIYFYNDDFDCGDWILYVMICPRAGSGRGVVHGRMYTRDGTLVAVTSQEGVVRADVRGPEESKPAAKL</sequence>
<dbReference type="InterPro" id="IPR000465">
    <property type="entry name" value="XPA/RAD14"/>
</dbReference>
<accession>A0A5C3MA58</accession>
<dbReference type="InterPro" id="IPR042171">
    <property type="entry name" value="Acyl-CoA_hotdog"/>
</dbReference>
<evidence type="ECO:0000256" key="1">
    <source>
        <dbReference type="ARBA" id="ARBA00004123"/>
    </source>
</evidence>
<comment type="similarity">
    <text evidence="3">Belongs to the C/M/P thioester hydrolase family.</text>
</comment>
<keyword evidence="5" id="KW-0227">DNA damage</keyword>
<dbReference type="Pfam" id="PF13622">
    <property type="entry name" value="4HBT_3"/>
    <property type="match status" value="1"/>
</dbReference>
<dbReference type="SUPFAM" id="SSF54637">
    <property type="entry name" value="Thioesterase/thiol ester dehydrase-isomerase"/>
    <property type="match status" value="2"/>
</dbReference>
<dbReference type="Gene3D" id="3.90.530.10">
    <property type="entry name" value="XPA C-terminal domain"/>
    <property type="match status" value="1"/>
</dbReference>
<protein>
    <recommendedName>
        <fullName evidence="12">DNA repair protein RAD14</fullName>
    </recommendedName>
</protein>
<evidence type="ECO:0000256" key="6">
    <source>
        <dbReference type="ARBA" id="ARBA00022771"/>
    </source>
</evidence>
<dbReference type="EMBL" id="ML213595">
    <property type="protein sequence ID" value="TFK41346.1"/>
    <property type="molecule type" value="Genomic_DNA"/>
</dbReference>
<dbReference type="GO" id="GO:0005782">
    <property type="term" value="C:peroxisomal matrix"/>
    <property type="evidence" value="ECO:0007669"/>
    <property type="project" value="UniProtKB-SubCell"/>
</dbReference>
<dbReference type="SUPFAM" id="SSF46955">
    <property type="entry name" value="Putative DNA-binding domain"/>
    <property type="match status" value="1"/>
</dbReference>
<dbReference type="GO" id="GO:0005634">
    <property type="term" value="C:nucleus"/>
    <property type="evidence" value="ECO:0007669"/>
    <property type="project" value="UniProtKB-SubCell"/>
</dbReference>
<evidence type="ECO:0000256" key="4">
    <source>
        <dbReference type="ARBA" id="ARBA00022723"/>
    </source>
</evidence>
<dbReference type="NCBIfam" id="TIGR00598">
    <property type="entry name" value="rad14"/>
    <property type="match status" value="1"/>
</dbReference>
<keyword evidence="4" id="KW-0479">Metal-binding</keyword>
<dbReference type="STRING" id="68775.A0A5C3MA58"/>
<dbReference type="PANTHER" id="PTHR11066:SF34">
    <property type="entry name" value="ACYL-COENZYME A THIOESTERASE 8"/>
    <property type="match status" value="1"/>
</dbReference>
<dbReference type="InterPro" id="IPR003703">
    <property type="entry name" value="Acyl_CoA_thio"/>
</dbReference>
<evidence type="ECO:0000256" key="3">
    <source>
        <dbReference type="ARBA" id="ARBA00006538"/>
    </source>
</evidence>
<keyword evidence="10" id="KW-0234">DNA repair</keyword>
<evidence type="ECO:0000259" key="15">
    <source>
        <dbReference type="Pfam" id="PF13622"/>
    </source>
</evidence>
<feature type="region of interest" description="Disordered" evidence="13">
    <location>
        <begin position="1"/>
        <end position="79"/>
    </location>
</feature>
<evidence type="ECO:0000256" key="13">
    <source>
        <dbReference type="SAM" id="MobiDB-lite"/>
    </source>
</evidence>
<dbReference type="InterPro" id="IPR049450">
    <property type="entry name" value="ACOT8-like_C"/>
</dbReference>
<dbReference type="OrthoDB" id="68328at2759"/>
<organism evidence="17 18">
    <name type="scientific">Crucibulum laeve</name>
    <dbReference type="NCBI Taxonomy" id="68775"/>
    <lineage>
        <taxon>Eukaryota</taxon>
        <taxon>Fungi</taxon>
        <taxon>Dikarya</taxon>
        <taxon>Basidiomycota</taxon>
        <taxon>Agaricomycotina</taxon>
        <taxon>Agaricomycetes</taxon>
        <taxon>Agaricomycetidae</taxon>
        <taxon>Agaricales</taxon>
        <taxon>Agaricineae</taxon>
        <taxon>Nidulariaceae</taxon>
        <taxon>Crucibulum</taxon>
    </lineage>
</organism>
<dbReference type="GO" id="GO:0047617">
    <property type="term" value="F:fatty acyl-CoA hydrolase activity"/>
    <property type="evidence" value="ECO:0007669"/>
    <property type="project" value="InterPro"/>
</dbReference>
<name>A0A5C3MA58_9AGAR</name>
<evidence type="ECO:0000256" key="7">
    <source>
        <dbReference type="ARBA" id="ARBA00022801"/>
    </source>
</evidence>
<proteinExistence type="inferred from homology"/>
<comment type="similarity">
    <text evidence="2">Belongs to the XPA family.</text>
</comment>
<evidence type="ECO:0000259" key="14">
    <source>
        <dbReference type="Pfam" id="PF05181"/>
    </source>
</evidence>
<dbReference type="GO" id="GO:0006289">
    <property type="term" value="P:nucleotide-excision repair"/>
    <property type="evidence" value="ECO:0007669"/>
    <property type="project" value="InterPro"/>
</dbReference>
<dbReference type="Pfam" id="PF05181">
    <property type="entry name" value="XPA_C"/>
    <property type="match status" value="1"/>
</dbReference>
<keyword evidence="7" id="KW-0378">Hydrolase</keyword>
<dbReference type="PANTHER" id="PTHR11066">
    <property type="entry name" value="ACYL-COA THIOESTERASE"/>
    <property type="match status" value="1"/>
</dbReference>
<dbReference type="InterPro" id="IPR022656">
    <property type="entry name" value="XPA_C"/>
</dbReference>
<dbReference type="GO" id="GO:0003684">
    <property type="term" value="F:damaged DNA binding"/>
    <property type="evidence" value="ECO:0007669"/>
    <property type="project" value="InterPro"/>
</dbReference>
<feature type="domain" description="Acyl-CoA thioesterase-like N-terminal HotDog" evidence="15">
    <location>
        <begin position="337"/>
        <end position="415"/>
    </location>
</feature>
<dbReference type="InterPro" id="IPR022658">
    <property type="entry name" value="XPA_CS"/>
</dbReference>